<dbReference type="GO" id="GO:0070008">
    <property type="term" value="F:serine-type exopeptidase activity"/>
    <property type="evidence" value="ECO:0007669"/>
    <property type="project" value="InterPro"/>
</dbReference>
<dbReference type="AlphaFoldDB" id="A0AAV5VTE9"/>
<evidence type="ECO:0000313" key="6">
    <source>
        <dbReference type="EMBL" id="GMT21977.1"/>
    </source>
</evidence>
<evidence type="ECO:0000256" key="3">
    <source>
        <dbReference type="ARBA" id="ARBA00022729"/>
    </source>
</evidence>
<sequence>WARLKHPELIAGALASSAPLIAQMDFYGYLQRVEEQFQQHSRLCYQQLYEGFNTARILLQWPGKREELTKVFNITPPLSDFDVISKNDIDLLFQHLIVREIAIFERT</sequence>
<evidence type="ECO:0000313" key="7">
    <source>
        <dbReference type="Proteomes" id="UP001432322"/>
    </source>
</evidence>
<gene>
    <name evidence="6" type="ORF">PFISCL1PPCAC_13274</name>
</gene>
<dbReference type="InterPro" id="IPR029058">
    <property type="entry name" value="AB_hydrolase_fold"/>
</dbReference>
<dbReference type="Gene3D" id="1.20.120.980">
    <property type="entry name" value="Serine carboxypeptidase S28, SKS domain"/>
    <property type="match status" value="1"/>
</dbReference>
<evidence type="ECO:0000256" key="2">
    <source>
        <dbReference type="ARBA" id="ARBA00022670"/>
    </source>
</evidence>
<accession>A0AAV5VTE9</accession>
<keyword evidence="2" id="KW-0645">Protease</keyword>
<dbReference type="Proteomes" id="UP001432322">
    <property type="component" value="Unassembled WGS sequence"/>
</dbReference>
<evidence type="ECO:0000256" key="1">
    <source>
        <dbReference type="ARBA" id="ARBA00011079"/>
    </source>
</evidence>
<evidence type="ECO:0000256" key="4">
    <source>
        <dbReference type="ARBA" id="ARBA00022801"/>
    </source>
</evidence>
<dbReference type="Pfam" id="PF05577">
    <property type="entry name" value="Peptidase_S28"/>
    <property type="match status" value="1"/>
</dbReference>
<comment type="similarity">
    <text evidence="1">Belongs to the peptidase S28 family.</text>
</comment>
<keyword evidence="3" id="KW-0732">Signal</keyword>
<proteinExistence type="inferred from homology"/>
<keyword evidence="4" id="KW-0378">Hydrolase</keyword>
<dbReference type="PANTHER" id="PTHR11010">
    <property type="entry name" value="PROTEASE S28 PRO-X CARBOXYPEPTIDASE-RELATED"/>
    <property type="match status" value="1"/>
</dbReference>
<comment type="caution">
    <text evidence="6">The sequence shown here is derived from an EMBL/GenBank/DDBJ whole genome shotgun (WGS) entry which is preliminary data.</text>
</comment>
<keyword evidence="7" id="KW-1185">Reference proteome</keyword>
<reference evidence="6" key="1">
    <citation type="submission" date="2023-10" db="EMBL/GenBank/DDBJ databases">
        <title>Genome assembly of Pristionchus species.</title>
        <authorList>
            <person name="Yoshida K."/>
            <person name="Sommer R.J."/>
        </authorList>
    </citation>
    <scope>NUCLEOTIDE SEQUENCE</scope>
    <source>
        <strain evidence="6">RS5133</strain>
    </source>
</reference>
<dbReference type="GO" id="GO:0006508">
    <property type="term" value="P:proteolysis"/>
    <property type="evidence" value="ECO:0007669"/>
    <property type="project" value="UniProtKB-KW"/>
</dbReference>
<keyword evidence="5" id="KW-0325">Glycoprotein</keyword>
<evidence type="ECO:0000256" key="5">
    <source>
        <dbReference type="ARBA" id="ARBA00023180"/>
    </source>
</evidence>
<protein>
    <submittedName>
        <fullName evidence="6">Uncharacterized protein</fullName>
    </submittedName>
</protein>
<dbReference type="InterPro" id="IPR008758">
    <property type="entry name" value="Peptidase_S28"/>
</dbReference>
<dbReference type="Gene3D" id="3.40.50.1820">
    <property type="entry name" value="alpha/beta hydrolase"/>
    <property type="match status" value="1"/>
</dbReference>
<dbReference type="GO" id="GO:0008239">
    <property type="term" value="F:dipeptidyl-peptidase activity"/>
    <property type="evidence" value="ECO:0007669"/>
    <property type="project" value="TreeGrafter"/>
</dbReference>
<dbReference type="InterPro" id="IPR042269">
    <property type="entry name" value="Ser_carbopepase_S28_SKS"/>
</dbReference>
<organism evidence="6 7">
    <name type="scientific">Pristionchus fissidentatus</name>
    <dbReference type="NCBI Taxonomy" id="1538716"/>
    <lineage>
        <taxon>Eukaryota</taxon>
        <taxon>Metazoa</taxon>
        <taxon>Ecdysozoa</taxon>
        <taxon>Nematoda</taxon>
        <taxon>Chromadorea</taxon>
        <taxon>Rhabditida</taxon>
        <taxon>Rhabditina</taxon>
        <taxon>Diplogasteromorpha</taxon>
        <taxon>Diplogasteroidea</taxon>
        <taxon>Neodiplogasteridae</taxon>
        <taxon>Pristionchus</taxon>
    </lineage>
</organism>
<dbReference type="PANTHER" id="PTHR11010:SF117">
    <property type="entry name" value="SERINE PROTEASE 16"/>
    <property type="match status" value="1"/>
</dbReference>
<dbReference type="EMBL" id="BTSY01000004">
    <property type="protein sequence ID" value="GMT21977.1"/>
    <property type="molecule type" value="Genomic_DNA"/>
</dbReference>
<name>A0AAV5VTE9_9BILA</name>
<feature type="non-terminal residue" evidence="6">
    <location>
        <position position="1"/>
    </location>
</feature>